<organism evidence="1 2">
    <name type="scientific">Candidatus Methylobacter favarea</name>
    <dbReference type="NCBI Taxonomy" id="2707345"/>
    <lineage>
        <taxon>Bacteria</taxon>
        <taxon>Pseudomonadati</taxon>
        <taxon>Pseudomonadota</taxon>
        <taxon>Gammaproteobacteria</taxon>
        <taxon>Methylococcales</taxon>
        <taxon>Methylococcaceae</taxon>
        <taxon>Methylobacter</taxon>
    </lineage>
</organism>
<comment type="caution">
    <text evidence="1">The sequence shown here is derived from an EMBL/GenBank/DDBJ whole genome shotgun (WGS) entry which is preliminary data.</text>
</comment>
<gene>
    <name evidence="1" type="ORF">METHB2_40013</name>
</gene>
<proteinExistence type="predicted"/>
<keyword evidence="2" id="KW-1185">Reference proteome</keyword>
<dbReference type="EMBL" id="CADCXN010000069">
    <property type="protein sequence ID" value="CAA9891313.1"/>
    <property type="molecule type" value="Genomic_DNA"/>
</dbReference>
<name>A0A8S0Y6G1_9GAMM</name>
<evidence type="ECO:0000313" key="2">
    <source>
        <dbReference type="Proteomes" id="UP000494216"/>
    </source>
</evidence>
<accession>A0A8S0Y6G1</accession>
<reference evidence="1 2" key="1">
    <citation type="submission" date="2020-02" db="EMBL/GenBank/DDBJ databases">
        <authorList>
            <person name="Hogendoorn C."/>
        </authorList>
    </citation>
    <scope>NUCLEOTIDE SEQUENCE [LARGE SCALE GENOMIC DNA]</scope>
    <source>
        <strain evidence="1">METHB21</strain>
    </source>
</reference>
<dbReference type="AlphaFoldDB" id="A0A8S0Y6G1"/>
<evidence type="ECO:0000313" key="1">
    <source>
        <dbReference type="EMBL" id="CAA9891313.1"/>
    </source>
</evidence>
<sequence length="50" mass="5695">MLVLMPCLLVMTFYRFSGGKQDLIVVELEMPLISSLQELKSHLKLSRDNG</sequence>
<dbReference type="Proteomes" id="UP000494216">
    <property type="component" value="Unassembled WGS sequence"/>
</dbReference>
<protein>
    <submittedName>
        <fullName evidence="1">Uncharacterized protein</fullName>
    </submittedName>
</protein>